<gene>
    <name evidence="5" type="ORF">JOF44_004003</name>
</gene>
<evidence type="ECO:0000259" key="4">
    <source>
        <dbReference type="Pfam" id="PF08245"/>
    </source>
</evidence>
<evidence type="ECO:0000256" key="1">
    <source>
        <dbReference type="ARBA" id="ARBA00005898"/>
    </source>
</evidence>
<dbReference type="InterPro" id="IPR036615">
    <property type="entry name" value="Mur_ligase_C_dom_sf"/>
</dbReference>
<keyword evidence="2" id="KW-0961">Cell wall biogenesis/degradation</keyword>
<protein>
    <submittedName>
        <fullName evidence="5">UDP-N-acetylmuramoyl-L-alanyl-D-glutamate--2, 6-diaminopimelate ligase</fullName>
        <ecNumber evidence="5">6.3.2.13</ecNumber>
    </submittedName>
</protein>
<keyword evidence="6" id="KW-1185">Reference proteome</keyword>
<dbReference type="EC" id="6.3.2.13" evidence="5"/>
<dbReference type="NCBIfam" id="TIGR01085">
    <property type="entry name" value="murE"/>
    <property type="match status" value="1"/>
</dbReference>
<dbReference type="SUPFAM" id="SSF53623">
    <property type="entry name" value="MurD-like peptide ligases, catalytic domain"/>
    <property type="match status" value="1"/>
</dbReference>
<evidence type="ECO:0000256" key="2">
    <source>
        <dbReference type="RuleBase" id="RU004135"/>
    </source>
</evidence>
<comment type="subcellular location">
    <subcellularLocation>
        <location evidence="2">Cytoplasm</location>
    </subcellularLocation>
</comment>
<dbReference type="Gene3D" id="3.40.1190.10">
    <property type="entry name" value="Mur-like, catalytic domain"/>
    <property type="match status" value="1"/>
</dbReference>
<feature type="domain" description="Mur ligase C-terminal" evidence="3">
    <location>
        <begin position="241"/>
        <end position="364"/>
    </location>
</feature>
<evidence type="ECO:0000313" key="5">
    <source>
        <dbReference type="EMBL" id="MBP2411100.1"/>
    </source>
</evidence>
<reference evidence="5 6" key="1">
    <citation type="submission" date="2021-03" db="EMBL/GenBank/DDBJ databases">
        <title>Sequencing the genomes of 1000 actinobacteria strains.</title>
        <authorList>
            <person name="Klenk H.-P."/>
        </authorList>
    </citation>
    <scope>NUCLEOTIDE SEQUENCE [LARGE SCALE GENOMIC DNA]</scope>
    <source>
        <strain evidence="5 6">DSM 14564</strain>
    </source>
</reference>
<dbReference type="RefSeq" id="WP_209895490.1">
    <property type="nucleotide sequence ID" value="NZ_BAAAJV010000050.1"/>
</dbReference>
<dbReference type="Pfam" id="PF02875">
    <property type="entry name" value="Mur_ligase_C"/>
    <property type="match status" value="1"/>
</dbReference>
<feature type="domain" description="Mur ligase central" evidence="4">
    <location>
        <begin position="17"/>
        <end position="219"/>
    </location>
</feature>
<dbReference type="InterPro" id="IPR005761">
    <property type="entry name" value="UDP-N-AcMur-Glu-dNH2Pim_ligase"/>
</dbReference>
<evidence type="ECO:0000313" key="6">
    <source>
        <dbReference type="Proteomes" id="UP000698222"/>
    </source>
</evidence>
<dbReference type="InterPro" id="IPR004101">
    <property type="entry name" value="Mur_ligase_C"/>
</dbReference>
<dbReference type="PANTHER" id="PTHR23135">
    <property type="entry name" value="MUR LIGASE FAMILY MEMBER"/>
    <property type="match status" value="1"/>
</dbReference>
<comment type="similarity">
    <text evidence="1">Belongs to the MurCDEF family. MurE subfamily.</text>
</comment>
<sequence length="391" mass="41561">MIQPVAAPAGRPLVSAVTGTNGKTSVASATLQLLRAVGWRAAGYDSTGITDVDGIVHIARPRRSPDFLPEMIEYQARAGATAMSLEAFVGILADGLFERVEVDTAVCTGLERDHLDVHGSIEAYWGAKLSLFDTHLRPDGVAVMATDCAQGDRVRAAVQRRGARLVTVGEGGDLAFTAPREVDGGLCGRLMIDEEVFEVTLPTVHSIAVTNLLLAAAAVLTAGSAPDILARALEETTPPPGRLEVIARSRGVTAMVDTAHNPGALRTALRTVRARTTGRLLVVFGAGGERDRPKRNEMGAIAASLADLVILTDDNPRRESPGRIRSDVRAGCPDCLEIPRRQDAIHAALEIARPGDVVLVAGKGDETEQLIGTRRVPHDDREVIRRAMPQT</sequence>
<dbReference type="Proteomes" id="UP000698222">
    <property type="component" value="Unassembled WGS sequence"/>
</dbReference>
<comment type="pathway">
    <text evidence="2">Cell wall biogenesis; peptidoglycan biosynthesis.</text>
</comment>
<keyword evidence="2" id="KW-0573">Peptidoglycan synthesis</keyword>
<evidence type="ECO:0000259" key="3">
    <source>
        <dbReference type="Pfam" id="PF02875"/>
    </source>
</evidence>
<name>A0ABS4YQN3_9MICO</name>
<dbReference type="GO" id="GO:0008765">
    <property type="term" value="F:UDP-N-acetylmuramoylalanyl-D-glutamate-2,6-diaminopimelate ligase activity"/>
    <property type="evidence" value="ECO:0007669"/>
    <property type="project" value="UniProtKB-EC"/>
</dbReference>
<dbReference type="EMBL" id="JAGIOC010000001">
    <property type="protein sequence ID" value="MBP2411100.1"/>
    <property type="molecule type" value="Genomic_DNA"/>
</dbReference>
<accession>A0ABS4YQN3</accession>
<keyword evidence="5" id="KW-0436">Ligase</keyword>
<dbReference type="Pfam" id="PF08245">
    <property type="entry name" value="Mur_ligase_M"/>
    <property type="match status" value="1"/>
</dbReference>
<dbReference type="InterPro" id="IPR013221">
    <property type="entry name" value="Mur_ligase_cen"/>
</dbReference>
<keyword evidence="2" id="KW-0132">Cell division</keyword>
<dbReference type="Gene3D" id="3.90.190.20">
    <property type="entry name" value="Mur ligase, C-terminal domain"/>
    <property type="match status" value="1"/>
</dbReference>
<keyword evidence="2" id="KW-0133">Cell shape</keyword>
<keyword evidence="2" id="KW-0131">Cell cycle</keyword>
<organism evidence="5 6">
    <name type="scientific">Brachybacterium fresconis</name>
    <dbReference type="NCBI Taxonomy" id="173363"/>
    <lineage>
        <taxon>Bacteria</taxon>
        <taxon>Bacillati</taxon>
        <taxon>Actinomycetota</taxon>
        <taxon>Actinomycetes</taxon>
        <taxon>Micrococcales</taxon>
        <taxon>Dermabacteraceae</taxon>
        <taxon>Brachybacterium</taxon>
    </lineage>
</organism>
<dbReference type="SUPFAM" id="SSF53244">
    <property type="entry name" value="MurD-like peptide ligases, peptide-binding domain"/>
    <property type="match status" value="1"/>
</dbReference>
<comment type="caution">
    <text evidence="5">The sequence shown here is derived from an EMBL/GenBank/DDBJ whole genome shotgun (WGS) entry which is preliminary data.</text>
</comment>
<proteinExistence type="inferred from homology"/>
<dbReference type="InterPro" id="IPR036565">
    <property type="entry name" value="Mur-like_cat_sf"/>
</dbReference>
<dbReference type="PANTHER" id="PTHR23135:SF4">
    <property type="entry name" value="UDP-N-ACETYLMURAMOYL-L-ALANYL-D-GLUTAMATE--2,6-DIAMINOPIMELATE LIGASE MURE HOMOLOG, CHLOROPLASTIC"/>
    <property type="match status" value="1"/>
</dbReference>